<dbReference type="GO" id="GO:0000978">
    <property type="term" value="F:RNA polymerase II cis-regulatory region sequence-specific DNA binding"/>
    <property type="evidence" value="ECO:0007669"/>
    <property type="project" value="TreeGrafter"/>
</dbReference>
<dbReference type="GO" id="GO:0000981">
    <property type="term" value="F:DNA-binding transcription factor activity, RNA polymerase II-specific"/>
    <property type="evidence" value="ECO:0007669"/>
    <property type="project" value="TreeGrafter"/>
</dbReference>
<keyword evidence="2" id="KW-0804">Transcription</keyword>
<reference evidence="5 6" key="1">
    <citation type="submission" date="2015-01" db="EMBL/GenBank/DDBJ databases">
        <title>The Genome Sequence of Cladophialophora immunda CBS83496.</title>
        <authorList>
            <consortium name="The Broad Institute Genomics Platform"/>
            <person name="Cuomo C."/>
            <person name="de Hoog S."/>
            <person name="Gorbushina A."/>
            <person name="Stielow B."/>
            <person name="Teixiera M."/>
            <person name="Abouelleil A."/>
            <person name="Chapman S.B."/>
            <person name="Priest M."/>
            <person name="Young S.K."/>
            <person name="Wortman J."/>
            <person name="Nusbaum C."/>
            <person name="Birren B."/>
        </authorList>
    </citation>
    <scope>NUCLEOTIDE SEQUENCE [LARGE SCALE GENOMIC DNA]</scope>
    <source>
        <strain evidence="5 6">CBS 83496</strain>
    </source>
</reference>
<dbReference type="SMART" id="SM00906">
    <property type="entry name" value="Fungal_trans"/>
    <property type="match status" value="1"/>
</dbReference>
<dbReference type="RefSeq" id="XP_016242421.1">
    <property type="nucleotide sequence ID" value="XM_016399609.1"/>
</dbReference>
<name>A0A0D2BUV9_9EURO</name>
<evidence type="ECO:0000313" key="5">
    <source>
        <dbReference type="EMBL" id="KIW22205.1"/>
    </source>
</evidence>
<dbReference type="InterPro" id="IPR007138">
    <property type="entry name" value="ABM_dom"/>
</dbReference>
<dbReference type="HOGENOM" id="CLU_016850_0_0_1"/>
<dbReference type="EMBL" id="KN847047">
    <property type="protein sequence ID" value="KIW22205.1"/>
    <property type="molecule type" value="Genomic_DNA"/>
</dbReference>
<dbReference type="PANTHER" id="PTHR47424">
    <property type="entry name" value="REGULATORY PROTEIN GAL4"/>
    <property type="match status" value="1"/>
</dbReference>
<dbReference type="Pfam" id="PF04082">
    <property type="entry name" value="Fungal_trans"/>
    <property type="match status" value="1"/>
</dbReference>
<dbReference type="InterPro" id="IPR007219">
    <property type="entry name" value="XnlR_reg_dom"/>
</dbReference>
<evidence type="ECO:0000256" key="1">
    <source>
        <dbReference type="ARBA" id="ARBA00023015"/>
    </source>
</evidence>
<dbReference type="InterPro" id="IPR051127">
    <property type="entry name" value="Fungal_SecMet_Regulators"/>
</dbReference>
<dbReference type="GO" id="GO:0005634">
    <property type="term" value="C:nucleus"/>
    <property type="evidence" value="ECO:0007669"/>
    <property type="project" value="TreeGrafter"/>
</dbReference>
<keyword evidence="1" id="KW-0805">Transcription regulation</keyword>
<dbReference type="InterPro" id="IPR011008">
    <property type="entry name" value="Dimeric_a/b-barrel"/>
</dbReference>
<feature type="domain" description="ABM" evidence="4">
    <location>
        <begin position="23"/>
        <end position="113"/>
    </location>
</feature>
<dbReference type="OrthoDB" id="4126315at2759"/>
<dbReference type="GO" id="GO:0000435">
    <property type="term" value="P:positive regulation of transcription from RNA polymerase II promoter by galactose"/>
    <property type="evidence" value="ECO:0007669"/>
    <property type="project" value="TreeGrafter"/>
</dbReference>
<dbReference type="GeneID" id="27351310"/>
<dbReference type="AlphaFoldDB" id="A0A0D2BUV9"/>
<keyword evidence="6" id="KW-1185">Reference proteome</keyword>
<evidence type="ECO:0000256" key="2">
    <source>
        <dbReference type="ARBA" id="ARBA00023163"/>
    </source>
</evidence>
<dbReference type="GO" id="GO:0006351">
    <property type="term" value="P:DNA-templated transcription"/>
    <property type="evidence" value="ECO:0007669"/>
    <property type="project" value="InterPro"/>
</dbReference>
<sequence length="698" mass="79201">MASIDLSSTPAFSAKVPPEKSQTILLVTITVDPSDIDEFLKGLHICYDRCVEEPECLSFEVFHSQDSPGRFRFLEIWAKDREWFESVQMKKPYYDPYHEATIKLWTEPRTLEFFDRQPGLSAINLSTILTSFLESASKAIHQIPRDPLFIEYDTPISVYHTSSLESDAPPVTLLSKEETDCLLDLYWPTFEIEIPILDPISFRAQYECLWSKDGQARSSPPLVDALTALASQHAQSADLMGRTVGTRHLRCMYHGDVGLASFCYLRRCRKTLEQDVSEPSLTKVQTYAFMTAYLLNAGQYETAYTMLGVAIRLGYLLDIHVEREVDDEEPPVGDWVSRTWWFLIHLDLRCSLELGRPLAVHWPGLPPSKPPSATLATTQYHISRARLTAAILSALDTLMRNSPATPRGGNVIVSLDAESLEKTLRPLEQWKQDTCHDNEPFYLRLNTAQDEITRPRLRTVGWERQSTLLSLYYHDAIRRFFQPFVTVFLSESQPPQLPRNLGQVSLLAKKGADHAMAIIDIIHDGLRSSDALYGCFELYVLEWNALLSIFALTMACPSLLPCSLALEKLERASLLFELGEKRHAVAKRAWILTQRLRTQLLDATRSCAAKSRNTDNGLQAEAPVNALLPTDPESVSLYTDQQWWQEESAEDVWSWLEDFGTTDSWESECLEIDGLLNTTHSLPSIDLSTSDRDHHPQA</sequence>
<gene>
    <name evidence="5" type="ORF">PV07_12116</name>
</gene>
<evidence type="ECO:0000313" key="6">
    <source>
        <dbReference type="Proteomes" id="UP000054466"/>
    </source>
</evidence>
<dbReference type="PANTHER" id="PTHR47424:SF12">
    <property type="entry name" value="TRANSCRIPTION FACTOR ASQA"/>
    <property type="match status" value="1"/>
</dbReference>
<dbReference type="Pfam" id="PF03992">
    <property type="entry name" value="ABM"/>
    <property type="match status" value="1"/>
</dbReference>
<keyword evidence="3" id="KW-0539">Nucleus</keyword>
<proteinExistence type="predicted"/>
<evidence type="ECO:0000259" key="4">
    <source>
        <dbReference type="PROSITE" id="PS51725"/>
    </source>
</evidence>
<dbReference type="GO" id="GO:0008270">
    <property type="term" value="F:zinc ion binding"/>
    <property type="evidence" value="ECO:0007669"/>
    <property type="project" value="InterPro"/>
</dbReference>
<protein>
    <recommendedName>
        <fullName evidence="4">ABM domain-containing protein</fullName>
    </recommendedName>
</protein>
<dbReference type="SUPFAM" id="SSF54909">
    <property type="entry name" value="Dimeric alpha+beta barrel"/>
    <property type="match status" value="1"/>
</dbReference>
<evidence type="ECO:0000256" key="3">
    <source>
        <dbReference type="ARBA" id="ARBA00023242"/>
    </source>
</evidence>
<dbReference type="PROSITE" id="PS51725">
    <property type="entry name" value="ABM"/>
    <property type="match status" value="1"/>
</dbReference>
<dbReference type="Gene3D" id="3.30.70.100">
    <property type="match status" value="1"/>
</dbReference>
<dbReference type="VEuPathDB" id="FungiDB:PV07_12116"/>
<dbReference type="CDD" id="cd12148">
    <property type="entry name" value="fungal_TF_MHR"/>
    <property type="match status" value="1"/>
</dbReference>
<organism evidence="5 6">
    <name type="scientific">Cladophialophora immunda</name>
    <dbReference type="NCBI Taxonomy" id="569365"/>
    <lineage>
        <taxon>Eukaryota</taxon>
        <taxon>Fungi</taxon>
        <taxon>Dikarya</taxon>
        <taxon>Ascomycota</taxon>
        <taxon>Pezizomycotina</taxon>
        <taxon>Eurotiomycetes</taxon>
        <taxon>Chaetothyriomycetidae</taxon>
        <taxon>Chaetothyriales</taxon>
        <taxon>Herpotrichiellaceae</taxon>
        <taxon>Cladophialophora</taxon>
    </lineage>
</organism>
<accession>A0A0D2BUV9</accession>
<dbReference type="Proteomes" id="UP000054466">
    <property type="component" value="Unassembled WGS sequence"/>
</dbReference>